<feature type="compositionally biased region" description="Pro residues" evidence="1">
    <location>
        <begin position="196"/>
        <end position="206"/>
    </location>
</feature>
<accession>A0A0D2DUX2</accession>
<dbReference type="Proteomes" id="UP000053342">
    <property type="component" value="Unassembled WGS sequence"/>
</dbReference>
<feature type="region of interest" description="Disordered" evidence="1">
    <location>
        <begin position="74"/>
        <end position="208"/>
    </location>
</feature>
<proteinExistence type="predicted"/>
<feature type="region of interest" description="Disordered" evidence="1">
    <location>
        <begin position="295"/>
        <end position="327"/>
    </location>
</feature>
<dbReference type="VEuPathDB" id="FungiDB:PV06_09132"/>
<keyword evidence="3" id="KW-1185">Reference proteome</keyword>
<gene>
    <name evidence="2" type="ORF">PV06_09132</name>
</gene>
<name>A0A0D2DUX2_9EURO</name>
<evidence type="ECO:0000313" key="2">
    <source>
        <dbReference type="EMBL" id="KIW39354.1"/>
    </source>
</evidence>
<organism evidence="2 3">
    <name type="scientific">Exophiala oligosperma</name>
    <dbReference type="NCBI Taxonomy" id="215243"/>
    <lineage>
        <taxon>Eukaryota</taxon>
        <taxon>Fungi</taxon>
        <taxon>Dikarya</taxon>
        <taxon>Ascomycota</taxon>
        <taxon>Pezizomycotina</taxon>
        <taxon>Eurotiomycetes</taxon>
        <taxon>Chaetothyriomycetidae</taxon>
        <taxon>Chaetothyriales</taxon>
        <taxon>Herpotrichiellaceae</taxon>
        <taxon>Exophiala</taxon>
    </lineage>
</organism>
<dbReference type="EMBL" id="KN847340">
    <property type="protein sequence ID" value="KIW39354.1"/>
    <property type="molecule type" value="Genomic_DNA"/>
</dbReference>
<feature type="compositionally biased region" description="Basic and acidic residues" evidence="1">
    <location>
        <begin position="77"/>
        <end position="87"/>
    </location>
</feature>
<dbReference type="AlphaFoldDB" id="A0A0D2DUX2"/>
<dbReference type="GeneID" id="27361206"/>
<protein>
    <submittedName>
        <fullName evidence="2">Uncharacterized protein</fullName>
    </submittedName>
</protein>
<dbReference type="HOGENOM" id="CLU_686959_0_0_1"/>
<dbReference type="STRING" id="215243.A0A0D2DUX2"/>
<sequence>MAATKPAYDPLRIVEGMFNGSVTRIAYAMKDPVNYAQSTRAVLVETAKKFQDALDDCEVQILDAKWYLENKLAQNRARREAKAKEDSAATAKRKRDEVEGTQEKTQEAEQETASKRIKTAEPDAAAQTQPQPPPSKPKESPPKPSKTPTKAQTSPKTAKKTAPAKQAEKQPASTKPDKKKSQSPSIPVKVPEKPFENPPPPVPEPKPTLLNFDDFPKATPQDMSAGGNDDFNFTSMFGEPSADMINNPGNDINFDMNNLGDGFDASVAQDSSLTSLLPGLESYANQAGDDTFNMPPADNGMSGTAPADITQPAQLNPNDFSLPALGPNEFDELLNSSDMNFDDAVNFDSTGMMNMDNMDNMDNMENMENMDLDFDSMFA</sequence>
<feature type="compositionally biased region" description="Basic and acidic residues" evidence="1">
    <location>
        <begin position="94"/>
        <end position="121"/>
    </location>
</feature>
<reference evidence="2 3" key="1">
    <citation type="submission" date="2015-01" db="EMBL/GenBank/DDBJ databases">
        <title>The Genome Sequence of Exophiala oligosperma CBS72588.</title>
        <authorList>
            <consortium name="The Broad Institute Genomics Platform"/>
            <person name="Cuomo C."/>
            <person name="de Hoog S."/>
            <person name="Gorbushina A."/>
            <person name="Stielow B."/>
            <person name="Teixiera M."/>
            <person name="Abouelleil A."/>
            <person name="Chapman S.B."/>
            <person name="Priest M."/>
            <person name="Young S.K."/>
            <person name="Wortman J."/>
            <person name="Nusbaum C."/>
            <person name="Birren B."/>
        </authorList>
    </citation>
    <scope>NUCLEOTIDE SEQUENCE [LARGE SCALE GENOMIC DNA]</scope>
    <source>
        <strain evidence="2 3">CBS 72588</strain>
    </source>
</reference>
<dbReference type="OrthoDB" id="5409998at2759"/>
<dbReference type="RefSeq" id="XP_016259570.1">
    <property type="nucleotide sequence ID" value="XM_016410548.1"/>
</dbReference>
<feature type="compositionally biased region" description="Low complexity" evidence="1">
    <location>
        <begin position="146"/>
        <end position="173"/>
    </location>
</feature>
<evidence type="ECO:0000256" key="1">
    <source>
        <dbReference type="SAM" id="MobiDB-lite"/>
    </source>
</evidence>
<evidence type="ECO:0000313" key="3">
    <source>
        <dbReference type="Proteomes" id="UP000053342"/>
    </source>
</evidence>